<dbReference type="RefSeq" id="WP_091183376.1">
    <property type="nucleotide sequence ID" value="NZ_FNRY01000001.1"/>
</dbReference>
<dbReference type="InterPro" id="IPR000843">
    <property type="entry name" value="HTH_LacI"/>
</dbReference>
<protein>
    <submittedName>
        <fullName evidence="5">Transcriptional regulator, LacI family</fullName>
    </submittedName>
</protein>
<dbReference type="Proteomes" id="UP000199183">
    <property type="component" value="Unassembled WGS sequence"/>
</dbReference>
<evidence type="ECO:0000256" key="2">
    <source>
        <dbReference type="ARBA" id="ARBA00023125"/>
    </source>
</evidence>
<dbReference type="OrthoDB" id="3227375at2"/>
<dbReference type="STRING" id="640635.SAMN04489806_1995"/>
<dbReference type="CDD" id="cd01392">
    <property type="entry name" value="HTH_LacI"/>
    <property type="match status" value="1"/>
</dbReference>
<dbReference type="InterPro" id="IPR046335">
    <property type="entry name" value="LacI/GalR-like_sensor"/>
</dbReference>
<keyword evidence="1" id="KW-0805">Transcription regulation</keyword>
<evidence type="ECO:0000259" key="4">
    <source>
        <dbReference type="PROSITE" id="PS50932"/>
    </source>
</evidence>
<dbReference type="AlphaFoldDB" id="A0A1H4MV14"/>
<organism evidence="5 6">
    <name type="scientific">Paramicrobacterium humi</name>
    <dbReference type="NCBI Taxonomy" id="640635"/>
    <lineage>
        <taxon>Bacteria</taxon>
        <taxon>Bacillati</taxon>
        <taxon>Actinomycetota</taxon>
        <taxon>Actinomycetes</taxon>
        <taxon>Micrococcales</taxon>
        <taxon>Microbacteriaceae</taxon>
        <taxon>Paramicrobacterium</taxon>
    </lineage>
</organism>
<proteinExistence type="predicted"/>
<dbReference type="InterPro" id="IPR028082">
    <property type="entry name" value="Peripla_BP_I"/>
</dbReference>
<dbReference type="EMBL" id="FNRY01000001">
    <property type="protein sequence ID" value="SEB87000.1"/>
    <property type="molecule type" value="Genomic_DNA"/>
</dbReference>
<dbReference type="SUPFAM" id="SSF53822">
    <property type="entry name" value="Periplasmic binding protein-like I"/>
    <property type="match status" value="1"/>
</dbReference>
<dbReference type="Gene3D" id="1.10.260.40">
    <property type="entry name" value="lambda repressor-like DNA-binding domains"/>
    <property type="match status" value="1"/>
</dbReference>
<dbReference type="Pfam" id="PF00356">
    <property type="entry name" value="LacI"/>
    <property type="match status" value="1"/>
</dbReference>
<dbReference type="PANTHER" id="PTHR30146">
    <property type="entry name" value="LACI-RELATED TRANSCRIPTIONAL REPRESSOR"/>
    <property type="match status" value="1"/>
</dbReference>
<dbReference type="GO" id="GO:0003700">
    <property type="term" value="F:DNA-binding transcription factor activity"/>
    <property type="evidence" value="ECO:0007669"/>
    <property type="project" value="TreeGrafter"/>
</dbReference>
<evidence type="ECO:0000256" key="3">
    <source>
        <dbReference type="ARBA" id="ARBA00023163"/>
    </source>
</evidence>
<keyword evidence="6" id="KW-1185">Reference proteome</keyword>
<dbReference type="PROSITE" id="PS50932">
    <property type="entry name" value="HTH_LACI_2"/>
    <property type="match status" value="1"/>
</dbReference>
<evidence type="ECO:0000256" key="1">
    <source>
        <dbReference type="ARBA" id="ARBA00023015"/>
    </source>
</evidence>
<sequence>MEVTRPTLQTVAELAGVSAATASKVLNERGGIAESTRRRVLDAIAQTGYRRSIQAAPDRRPAIVAASRGFDSAYAASIVDGMVKAVAPLGLDLVIKLAPALDSDSGTSDAWLADIADTTGLVMLTGTLSDATITTAESAGVPIVMIDPIDTRDGRVVSIGATNWDGGRTATEHLIGLGHERVAWIGGLAGSIPSIERHQGYITAMQTAGLPIDEALIASGDYTFLTGYGSARPLLERHAPPTGFVCGNDEIALGVIQAAREAGLTVPRDVSVVGFDDTAAARRATPQLTTIRQPLPGMGAMAVETVLSLARGATPPSMHIQLATTLIVRESTAAPRA</sequence>
<evidence type="ECO:0000313" key="6">
    <source>
        <dbReference type="Proteomes" id="UP000199183"/>
    </source>
</evidence>
<gene>
    <name evidence="5" type="ORF">SAMN04489806_1995</name>
</gene>
<name>A0A1H4MV14_9MICO</name>
<dbReference type="Gene3D" id="3.40.50.2300">
    <property type="match status" value="2"/>
</dbReference>
<accession>A0A1H4MV14</accession>
<keyword evidence="3" id="KW-0804">Transcription</keyword>
<keyword evidence="2" id="KW-0238">DNA-binding</keyword>
<feature type="domain" description="HTH lacI-type" evidence="4">
    <location>
        <begin position="6"/>
        <end position="60"/>
    </location>
</feature>
<dbReference type="InterPro" id="IPR010982">
    <property type="entry name" value="Lambda_DNA-bd_dom_sf"/>
</dbReference>
<dbReference type="SMART" id="SM00354">
    <property type="entry name" value="HTH_LACI"/>
    <property type="match status" value="1"/>
</dbReference>
<evidence type="ECO:0000313" key="5">
    <source>
        <dbReference type="EMBL" id="SEB87000.1"/>
    </source>
</evidence>
<dbReference type="GO" id="GO:0000976">
    <property type="term" value="F:transcription cis-regulatory region binding"/>
    <property type="evidence" value="ECO:0007669"/>
    <property type="project" value="TreeGrafter"/>
</dbReference>
<reference evidence="5 6" key="1">
    <citation type="submission" date="2016-10" db="EMBL/GenBank/DDBJ databases">
        <authorList>
            <person name="de Groot N.N."/>
        </authorList>
    </citation>
    <scope>NUCLEOTIDE SEQUENCE [LARGE SCALE GENOMIC DNA]</scope>
    <source>
        <strain evidence="5 6">DSM 21799</strain>
    </source>
</reference>
<dbReference type="Pfam" id="PF13377">
    <property type="entry name" value="Peripla_BP_3"/>
    <property type="match status" value="1"/>
</dbReference>
<dbReference type="SUPFAM" id="SSF47413">
    <property type="entry name" value="lambda repressor-like DNA-binding domains"/>
    <property type="match status" value="1"/>
</dbReference>
<dbReference type="PANTHER" id="PTHR30146:SF153">
    <property type="entry name" value="LACTOSE OPERON REPRESSOR"/>
    <property type="match status" value="1"/>
</dbReference>